<dbReference type="InterPro" id="IPR020846">
    <property type="entry name" value="MFS_dom"/>
</dbReference>
<feature type="transmembrane region" description="Helical" evidence="8">
    <location>
        <begin position="96"/>
        <end position="116"/>
    </location>
</feature>
<feature type="transmembrane region" description="Helical" evidence="8">
    <location>
        <begin position="289"/>
        <end position="314"/>
    </location>
</feature>
<feature type="transmembrane region" description="Helical" evidence="8">
    <location>
        <begin position="463"/>
        <end position="481"/>
    </location>
</feature>
<evidence type="ECO:0000256" key="4">
    <source>
        <dbReference type="ARBA" id="ARBA00022475"/>
    </source>
</evidence>
<dbReference type="InterPro" id="IPR036259">
    <property type="entry name" value="MFS_trans_sf"/>
</dbReference>
<dbReference type="EMBL" id="FNDN01000001">
    <property type="protein sequence ID" value="SDH08402.1"/>
    <property type="molecule type" value="Genomic_DNA"/>
</dbReference>
<dbReference type="InterPro" id="IPR011701">
    <property type="entry name" value="MFS"/>
</dbReference>
<evidence type="ECO:0000256" key="1">
    <source>
        <dbReference type="ARBA" id="ARBA00004651"/>
    </source>
</evidence>
<reference evidence="10 11" key="1">
    <citation type="submission" date="2016-10" db="EMBL/GenBank/DDBJ databases">
        <authorList>
            <person name="de Groot N.N."/>
        </authorList>
    </citation>
    <scope>NUCLEOTIDE SEQUENCE [LARGE SCALE GENOMIC DNA]</scope>
    <source>
        <strain evidence="10 11">DSM 44892</strain>
    </source>
</reference>
<feature type="transmembrane region" description="Helical" evidence="8">
    <location>
        <begin position="418"/>
        <end position="443"/>
    </location>
</feature>
<dbReference type="SUPFAM" id="SSF103473">
    <property type="entry name" value="MFS general substrate transporter"/>
    <property type="match status" value="1"/>
</dbReference>
<proteinExistence type="inferred from homology"/>
<evidence type="ECO:0000256" key="6">
    <source>
        <dbReference type="ARBA" id="ARBA00022989"/>
    </source>
</evidence>
<gene>
    <name evidence="10" type="ORF">SAMN05444695_101119</name>
</gene>
<dbReference type="InterPro" id="IPR004638">
    <property type="entry name" value="EmrB-like"/>
</dbReference>
<evidence type="ECO:0000256" key="8">
    <source>
        <dbReference type="SAM" id="Phobius"/>
    </source>
</evidence>
<dbReference type="PROSITE" id="PS50850">
    <property type="entry name" value="MFS"/>
    <property type="match status" value="1"/>
</dbReference>
<evidence type="ECO:0000256" key="5">
    <source>
        <dbReference type="ARBA" id="ARBA00022692"/>
    </source>
</evidence>
<evidence type="ECO:0000259" key="9">
    <source>
        <dbReference type="PROSITE" id="PS50850"/>
    </source>
</evidence>
<evidence type="ECO:0000256" key="2">
    <source>
        <dbReference type="ARBA" id="ARBA00008537"/>
    </source>
</evidence>
<comment type="similarity">
    <text evidence="2">Belongs to the major facilitator superfamily. EmrB family.</text>
</comment>
<dbReference type="PANTHER" id="PTHR42718">
    <property type="entry name" value="MAJOR FACILITATOR SUPERFAMILY MULTIDRUG TRANSPORTER MFSC"/>
    <property type="match status" value="1"/>
</dbReference>
<evidence type="ECO:0000256" key="3">
    <source>
        <dbReference type="ARBA" id="ARBA00022448"/>
    </source>
</evidence>
<protein>
    <submittedName>
        <fullName evidence="10">MFS transporter, DHA2 family, lincomycin resistance protein</fullName>
    </submittedName>
</protein>
<accession>A0A1G7ZI25</accession>
<feature type="transmembrane region" description="Helical" evidence="8">
    <location>
        <begin position="354"/>
        <end position="373"/>
    </location>
</feature>
<dbReference type="NCBIfam" id="TIGR00711">
    <property type="entry name" value="efflux_EmrB"/>
    <property type="match status" value="1"/>
</dbReference>
<dbReference type="CDD" id="cd17503">
    <property type="entry name" value="MFS_LmrB_MDR_like"/>
    <property type="match status" value="1"/>
</dbReference>
<feature type="transmembrane region" description="Helical" evidence="8">
    <location>
        <begin position="29"/>
        <end position="56"/>
    </location>
</feature>
<keyword evidence="7 8" id="KW-0472">Membrane</keyword>
<name>A0A1G7ZI25_9NOCA</name>
<dbReference type="Gene3D" id="1.20.1250.20">
    <property type="entry name" value="MFS general substrate transporter like domains"/>
    <property type="match status" value="1"/>
</dbReference>
<keyword evidence="11" id="KW-1185">Reference proteome</keyword>
<feature type="transmembrane region" description="Helical" evidence="8">
    <location>
        <begin position="159"/>
        <end position="178"/>
    </location>
</feature>
<dbReference type="OrthoDB" id="9812221at2"/>
<keyword evidence="6 8" id="KW-1133">Transmembrane helix</keyword>
<feature type="transmembrane region" description="Helical" evidence="8">
    <location>
        <begin position="379"/>
        <end position="397"/>
    </location>
</feature>
<feature type="transmembrane region" description="Helical" evidence="8">
    <location>
        <begin position="218"/>
        <end position="238"/>
    </location>
</feature>
<keyword evidence="5 8" id="KW-0812">Transmembrane</keyword>
<dbReference type="Proteomes" id="UP000183263">
    <property type="component" value="Unassembled WGS sequence"/>
</dbReference>
<dbReference type="GO" id="GO:0022857">
    <property type="term" value="F:transmembrane transporter activity"/>
    <property type="evidence" value="ECO:0007669"/>
    <property type="project" value="InterPro"/>
</dbReference>
<feature type="transmembrane region" description="Helical" evidence="8">
    <location>
        <begin position="68"/>
        <end position="89"/>
    </location>
</feature>
<evidence type="ECO:0000313" key="10">
    <source>
        <dbReference type="EMBL" id="SDH08402.1"/>
    </source>
</evidence>
<dbReference type="PANTHER" id="PTHR42718:SF9">
    <property type="entry name" value="MAJOR FACILITATOR SUPERFAMILY MULTIDRUG TRANSPORTER MFSC"/>
    <property type="match status" value="1"/>
</dbReference>
<feature type="transmembrane region" description="Helical" evidence="8">
    <location>
        <begin position="122"/>
        <end position="147"/>
    </location>
</feature>
<dbReference type="AlphaFoldDB" id="A0A1G7ZI25"/>
<keyword evidence="3" id="KW-0813">Transport</keyword>
<organism evidence="10 11">
    <name type="scientific">Rhodococcus triatomae</name>
    <dbReference type="NCBI Taxonomy" id="300028"/>
    <lineage>
        <taxon>Bacteria</taxon>
        <taxon>Bacillati</taxon>
        <taxon>Actinomycetota</taxon>
        <taxon>Actinomycetes</taxon>
        <taxon>Mycobacteriales</taxon>
        <taxon>Nocardiaceae</taxon>
        <taxon>Rhodococcus</taxon>
    </lineage>
</organism>
<keyword evidence="4" id="KW-1003">Cell membrane</keyword>
<sequence>MTESVRQTDEPVAEQPGPVDATRIERRHLLVIGVLLVASFVVILNETVMTIAIPVLQTELGVQPSVGQWLTTAFMLTMAVVIPLTGYLIQRVPTRTLFVLAMSLFSAGTLIAFGAPGFGVLLFARIVQASGTAIMLPLLMTTIMTLVPPARRGAMMGNISIVIAVAPALGPTVSGFILDHFGWRWIFGFVAPIALATLVLGARLVIPVAETSASRIDLLSVPLAVLGFGGLVYGLVGIGESAEADSAVPVWAPFLVGAVAMAAFVARQIRLQREDRALLDLRVFGSRQFTVAVVAMLLAMATMMGTFIIVPYFAQTVLLFDPLQTGLLTLPGGLLMGLAGPIVGRIYDVRGPRVLVVPGALLISLGVWMLTTVSTGTSLWWLVLSNMALCLGLAATFTPLMTSGLGSIDAHLYSHGSAVVGTFQQVAGAAGTALFVTVMTVVAAGSGHPAESPEAIVDGVRSVFLVAGVLSFVLIAACLFVRKPADAQVVSH</sequence>
<dbReference type="Pfam" id="PF07690">
    <property type="entry name" value="MFS_1"/>
    <property type="match status" value="1"/>
</dbReference>
<feature type="transmembrane region" description="Helical" evidence="8">
    <location>
        <begin position="326"/>
        <end position="347"/>
    </location>
</feature>
<dbReference type="PRINTS" id="PR01036">
    <property type="entry name" value="TCRTETB"/>
</dbReference>
<dbReference type="GO" id="GO:0005886">
    <property type="term" value="C:plasma membrane"/>
    <property type="evidence" value="ECO:0007669"/>
    <property type="project" value="UniProtKB-SubCell"/>
</dbReference>
<feature type="transmembrane region" description="Helical" evidence="8">
    <location>
        <begin position="250"/>
        <end position="269"/>
    </location>
</feature>
<evidence type="ECO:0000256" key="7">
    <source>
        <dbReference type="ARBA" id="ARBA00023136"/>
    </source>
</evidence>
<comment type="subcellular location">
    <subcellularLocation>
        <location evidence="1">Cell membrane</location>
        <topology evidence="1">Multi-pass membrane protein</topology>
    </subcellularLocation>
</comment>
<feature type="transmembrane region" description="Helical" evidence="8">
    <location>
        <begin position="184"/>
        <end position="206"/>
    </location>
</feature>
<feature type="domain" description="Major facilitator superfamily (MFS) profile" evidence="9">
    <location>
        <begin position="31"/>
        <end position="486"/>
    </location>
</feature>
<dbReference type="Gene3D" id="1.20.1720.10">
    <property type="entry name" value="Multidrug resistance protein D"/>
    <property type="match status" value="1"/>
</dbReference>
<evidence type="ECO:0000313" key="11">
    <source>
        <dbReference type="Proteomes" id="UP000183263"/>
    </source>
</evidence>